<dbReference type="GO" id="GO:0005886">
    <property type="term" value="C:plasma membrane"/>
    <property type="evidence" value="ECO:0007669"/>
    <property type="project" value="UniProtKB-SubCell"/>
</dbReference>
<feature type="transmembrane region" description="Helical" evidence="8">
    <location>
        <begin position="74"/>
        <end position="94"/>
    </location>
</feature>
<evidence type="ECO:0000256" key="1">
    <source>
        <dbReference type="ARBA" id="ARBA00004236"/>
    </source>
</evidence>
<organism evidence="9 10">
    <name type="scientific">Tetranychus urticae</name>
    <name type="common">Two-spotted spider mite</name>
    <dbReference type="NCBI Taxonomy" id="32264"/>
    <lineage>
        <taxon>Eukaryota</taxon>
        <taxon>Metazoa</taxon>
        <taxon>Ecdysozoa</taxon>
        <taxon>Arthropoda</taxon>
        <taxon>Chelicerata</taxon>
        <taxon>Arachnida</taxon>
        <taxon>Acari</taxon>
        <taxon>Acariformes</taxon>
        <taxon>Trombidiformes</taxon>
        <taxon>Prostigmata</taxon>
        <taxon>Eleutherengona</taxon>
        <taxon>Raphignathae</taxon>
        <taxon>Tetranychoidea</taxon>
        <taxon>Tetranychidae</taxon>
        <taxon>Tetranychus</taxon>
    </lineage>
</organism>
<evidence type="ECO:0000256" key="6">
    <source>
        <dbReference type="ARBA" id="ARBA00034482"/>
    </source>
</evidence>
<evidence type="ECO:0000313" key="9">
    <source>
        <dbReference type="EnsemblMetazoa" id="tetur14g03330.1"/>
    </source>
</evidence>
<dbReference type="HOGENOM" id="CLU_649465_0_0_1"/>
<dbReference type="EnsemblMetazoa" id="tetur14g03330.1">
    <property type="protein sequence ID" value="tetur14g03330.1"/>
    <property type="gene ID" value="tetur14g03330"/>
</dbReference>
<dbReference type="STRING" id="32264.T1KLR0"/>
<evidence type="ECO:0000313" key="10">
    <source>
        <dbReference type="Proteomes" id="UP000015104"/>
    </source>
</evidence>
<dbReference type="eggNOG" id="KOG4688">
    <property type="taxonomic scope" value="Eukaryota"/>
</dbReference>
<sequence>MSQIIEDWLSEFDKFNQYKNSPDEIHAYAIGVFNYPDLINAILNALEDDKQYEKFLAPICTQLFNYHRLKDDRLRLFVIAFLPSLIGVHLLYSVKPLEVRRKYRCVDTVLLGIYNVEITNEDGLGSNRTFRIPTTSKPSIYHEPPTTSASTFSQPTSTSNDNSTKADSSSLPYINVPVYGNYKSSDYINASNRVSVLTALLHLFHDQMSSLPKQSHAALCRMTVSVLEKETRPPADWKQILNQHPNSIGNLHNSALIPDFPRKIPVASQLLVRLSSCIYFCIYNGVGDVAIQALDHIHARGLSELYPDVLLMTNAIKHQLSTNPPTQSGDCPAEIPVTFTPTSTVTSTTSSSSNKTAITNASFKTRKLPEDIPIVTSTSSTNPQRLPSINEDNVDQSN</sequence>
<keyword evidence="8" id="KW-0812">Transmembrane</keyword>
<dbReference type="KEGG" id="tut:107365242"/>
<evidence type="ECO:0000256" key="2">
    <source>
        <dbReference type="ARBA" id="ARBA00004514"/>
    </source>
</evidence>
<keyword evidence="8" id="KW-1133">Transmembrane helix</keyword>
<keyword evidence="10" id="KW-1185">Reference proteome</keyword>
<evidence type="ECO:0000256" key="3">
    <source>
        <dbReference type="ARBA" id="ARBA00022475"/>
    </source>
</evidence>
<dbReference type="EMBL" id="CAEY01000212">
    <property type="status" value="NOT_ANNOTATED_CDS"/>
    <property type="molecule type" value="Genomic_DNA"/>
</dbReference>
<evidence type="ECO:0000256" key="5">
    <source>
        <dbReference type="ARBA" id="ARBA00023136"/>
    </source>
</evidence>
<protein>
    <recommendedName>
        <fullName evidence="11">Hyccin</fullName>
    </recommendedName>
</protein>
<dbReference type="PANTHER" id="PTHR31220:SF1">
    <property type="entry name" value="GH21176P"/>
    <property type="match status" value="1"/>
</dbReference>
<comment type="subcellular location">
    <subcellularLocation>
        <location evidence="1">Cell membrane</location>
    </subcellularLocation>
    <subcellularLocation>
        <location evidence="2">Cytoplasm</location>
        <location evidence="2">Cytosol</location>
    </subcellularLocation>
</comment>
<dbReference type="AlphaFoldDB" id="T1KLR0"/>
<dbReference type="OrthoDB" id="18937at2759"/>
<evidence type="ECO:0000256" key="8">
    <source>
        <dbReference type="SAM" id="Phobius"/>
    </source>
</evidence>
<dbReference type="GO" id="GO:0072659">
    <property type="term" value="P:protein localization to plasma membrane"/>
    <property type="evidence" value="ECO:0007669"/>
    <property type="project" value="TreeGrafter"/>
</dbReference>
<dbReference type="Pfam" id="PF09790">
    <property type="entry name" value="Hyccin"/>
    <property type="match status" value="1"/>
</dbReference>
<reference evidence="9" key="2">
    <citation type="submission" date="2015-06" db="UniProtKB">
        <authorList>
            <consortium name="EnsemblMetazoa"/>
        </authorList>
    </citation>
    <scope>IDENTIFICATION</scope>
</reference>
<dbReference type="OMA" id="HAIYYAM"/>
<comment type="similarity">
    <text evidence="6">Belongs to the Hyccin family.</text>
</comment>
<keyword evidence="4" id="KW-0963">Cytoplasm</keyword>
<evidence type="ECO:0000256" key="7">
    <source>
        <dbReference type="SAM" id="MobiDB-lite"/>
    </source>
</evidence>
<accession>T1KLR0</accession>
<feature type="region of interest" description="Disordered" evidence="7">
    <location>
        <begin position="342"/>
        <end position="398"/>
    </location>
</feature>
<reference evidence="10" key="1">
    <citation type="submission" date="2011-08" db="EMBL/GenBank/DDBJ databases">
        <authorList>
            <person name="Rombauts S."/>
        </authorList>
    </citation>
    <scope>NUCLEOTIDE SEQUENCE</scope>
    <source>
        <strain evidence="10">London</strain>
    </source>
</reference>
<proteinExistence type="inferred from homology"/>
<dbReference type="GO" id="GO:0046854">
    <property type="term" value="P:phosphatidylinositol phosphate biosynthetic process"/>
    <property type="evidence" value="ECO:0007669"/>
    <property type="project" value="TreeGrafter"/>
</dbReference>
<feature type="region of interest" description="Disordered" evidence="7">
    <location>
        <begin position="135"/>
        <end position="168"/>
    </location>
</feature>
<feature type="compositionally biased region" description="Polar residues" evidence="7">
    <location>
        <begin position="375"/>
        <end position="398"/>
    </location>
</feature>
<dbReference type="InterPro" id="IPR018619">
    <property type="entry name" value="Hyccin"/>
</dbReference>
<keyword evidence="3" id="KW-1003">Cell membrane</keyword>
<dbReference type="PANTHER" id="PTHR31220">
    <property type="entry name" value="HYCCIN RELATED"/>
    <property type="match status" value="1"/>
</dbReference>
<gene>
    <name evidence="9" type="primary">107365242</name>
</gene>
<feature type="compositionally biased region" description="Polar residues" evidence="7">
    <location>
        <begin position="145"/>
        <end position="168"/>
    </location>
</feature>
<dbReference type="GO" id="GO:0005829">
    <property type="term" value="C:cytosol"/>
    <property type="evidence" value="ECO:0007669"/>
    <property type="project" value="UniProtKB-SubCell"/>
</dbReference>
<evidence type="ECO:0000256" key="4">
    <source>
        <dbReference type="ARBA" id="ARBA00022490"/>
    </source>
</evidence>
<keyword evidence="5 8" id="KW-0472">Membrane</keyword>
<feature type="compositionally biased region" description="Low complexity" evidence="7">
    <location>
        <begin position="342"/>
        <end position="362"/>
    </location>
</feature>
<evidence type="ECO:0008006" key="11">
    <source>
        <dbReference type="Google" id="ProtNLM"/>
    </source>
</evidence>
<name>T1KLR0_TETUR</name>
<dbReference type="Proteomes" id="UP000015104">
    <property type="component" value="Unassembled WGS sequence"/>
</dbReference>